<dbReference type="Proteomes" id="UP000184074">
    <property type="component" value="Unassembled WGS sequence"/>
</dbReference>
<dbReference type="AlphaFoldDB" id="A0A1M5NAD8"/>
<dbReference type="RefSeq" id="WP_072899979.1">
    <property type="nucleotide sequence ID" value="NZ_FQXB01000001.1"/>
</dbReference>
<evidence type="ECO:0000313" key="1">
    <source>
        <dbReference type="EMBL" id="SHG86422.1"/>
    </source>
</evidence>
<dbReference type="OrthoDB" id="7863719at2"/>
<gene>
    <name evidence="1" type="ORF">SAMN05444003_1275</name>
</gene>
<evidence type="ECO:0000313" key="2">
    <source>
        <dbReference type="Proteomes" id="UP000184074"/>
    </source>
</evidence>
<sequence length="117" mass="12233">MTQPDDQLLASLFDEARSENVEPSDDLLTRVLADADECQPKASSVSAAKASFWDRLLSGVGGWPALSGVTAAGVAGLWIGLTPPDVVDDWVANAMGNTTSVSFVDDFAGFDEVTLDG</sequence>
<protein>
    <recommendedName>
        <fullName evidence="3">Dihydroorotate dehydrogenase</fullName>
    </recommendedName>
</protein>
<accession>A0A1M5NAD8</accession>
<organism evidence="1 2">
    <name type="scientific">Cognatiyoonia sediminum</name>
    <dbReference type="NCBI Taxonomy" id="1508389"/>
    <lineage>
        <taxon>Bacteria</taxon>
        <taxon>Pseudomonadati</taxon>
        <taxon>Pseudomonadota</taxon>
        <taxon>Alphaproteobacteria</taxon>
        <taxon>Rhodobacterales</taxon>
        <taxon>Paracoccaceae</taxon>
        <taxon>Cognatiyoonia</taxon>
    </lineage>
</organism>
<dbReference type="EMBL" id="FQXB01000001">
    <property type="protein sequence ID" value="SHG86422.1"/>
    <property type="molecule type" value="Genomic_DNA"/>
</dbReference>
<proteinExistence type="predicted"/>
<name>A0A1M5NAD8_9RHOB</name>
<reference evidence="1 2" key="1">
    <citation type="submission" date="2016-11" db="EMBL/GenBank/DDBJ databases">
        <authorList>
            <person name="Jaros S."/>
            <person name="Januszkiewicz K."/>
            <person name="Wedrychowicz H."/>
        </authorList>
    </citation>
    <scope>NUCLEOTIDE SEQUENCE [LARGE SCALE GENOMIC DNA]</scope>
    <source>
        <strain evidence="1 2">DSM 28715</strain>
    </source>
</reference>
<keyword evidence="2" id="KW-1185">Reference proteome</keyword>
<evidence type="ECO:0008006" key="3">
    <source>
        <dbReference type="Google" id="ProtNLM"/>
    </source>
</evidence>
<dbReference type="STRING" id="1508389.SAMN05444003_1275"/>